<dbReference type="RefSeq" id="WP_112257304.1">
    <property type="nucleotide sequence ID" value="NZ_QMIG01000003.1"/>
</dbReference>
<keyword evidence="4" id="KW-1185">Reference proteome</keyword>
<feature type="signal peptide" evidence="2">
    <location>
        <begin position="1"/>
        <end position="38"/>
    </location>
</feature>
<feature type="region of interest" description="Disordered" evidence="1">
    <location>
        <begin position="265"/>
        <end position="316"/>
    </location>
</feature>
<gene>
    <name evidence="3" type="ORF">DPM12_05625</name>
</gene>
<proteinExistence type="predicted"/>
<sequence length="316" mass="33249">MTINALRSRSPASSWVRSAVAVAGAAVTALAMSGTAWSAPEPQAQPYQQPHAPLQPQENPQSQVYPQPQMAGLTDELGEYPDGEAGSMTGLWTGSSFVTMKRGTTDVTVGYTMRSDFWFQIDAQGQVSGHAYAVYQPTFDASGLDAKISVVKNYTSGMLGMLPGGQLGMVSGLINAAKEAGKTGIAGIVGVKGKYEDPQPVRSGEITGYVDDATNSIHIEWVDAGQASSIPLSVSLAYIDENVPVTDQELDVWTPWQEPAVISEGSQGWLAVSDTSEQSEGDSGDGDSEEDGDSGQEATSSVTQFWTAQRVGSIDG</sequence>
<accession>A0A329R008</accession>
<name>A0A329R008_9ACTN</name>
<evidence type="ECO:0000313" key="4">
    <source>
        <dbReference type="Proteomes" id="UP000250462"/>
    </source>
</evidence>
<feature type="region of interest" description="Disordered" evidence="1">
    <location>
        <begin position="39"/>
        <end position="66"/>
    </location>
</feature>
<dbReference type="EMBL" id="QMIG01000003">
    <property type="protein sequence ID" value="RAW17486.1"/>
    <property type="molecule type" value="Genomic_DNA"/>
</dbReference>
<protein>
    <submittedName>
        <fullName evidence="3">Uncharacterized protein</fullName>
    </submittedName>
</protein>
<feature type="chain" id="PRO_5016383731" evidence="2">
    <location>
        <begin position="39"/>
        <end position="316"/>
    </location>
</feature>
<organism evidence="3 4">
    <name type="scientific">Phytoactinopolyspora halophila</name>
    <dbReference type="NCBI Taxonomy" id="1981511"/>
    <lineage>
        <taxon>Bacteria</taxon>
        <taxon>Bacillati</taxon>
        <taxon>Actinomycetota</taxon>
        <taxon>Actinomycetes</taxon>
        <taxon>Jiangellales</taxon>
        <taxon>Jiangellaceae</taxon>
        <taxon>Phytoactinopolyspora</taxon>
    </lineage>
</organism>
<feature type="compositionally biased region" description="Acidic residues" evidence="1">
    <location>
        <begin position="277"/>
        <end position="294"/>
    </location>
</feature>
<feature type="compositionally biased region" description="Polar residues" evidence="1">
    <location>
        <begin position="298"/>
        <end position="307"/>
    </location>
</feature>
<keyword evidence="2" id="KW-0732">Signal</keyword>
<evidence type="ECO:0000256" key="2">
    <source>
        <dbReference type="SAM" id="SignalP"/>
    </source>
</evidence>
<evidence type="ECO:0000256" key="1">
    <source>
        <dbReference type="SAM" id="MobiDB-lite"/>
    </source>
</evidence>
<dbReference type="Proteomes" id="UP000250462">
    <property type="component" value="Unassembled WGS sequence"/>
</dbReference>
<comment type="caution">
    <text evidence="3">The sequence shown here is derived from an EMBL/GenBank/DDBJ whole genome shotgun (WGS) entry which is preliminary data.</text>
</comment>
<dbReference type="AlphaFoldDB" id="A0A329R008"/>
<reference evidence="3 4" key="1">
    <citation type="submission" date="2018-06" db="EMBL/GenBank/DDBJ databases">
        <title>Phytoactinopolyspora halophila sp. nov., a novel halophilic actinomycete isolated from a saline soil in China.</title>
        <authorList>
            <person name="Tang S.-K."/>
        </authorList>
    </citation>
    <scope>NUCLEOTIDE SEQUENCE [LARGE SCALE GENOMIC DNA]</scope>
    <source>
        <strain evidence="3 4">YIM 96934</strain>
    </source>
</reference>
<evidence type="ECO:0000313" key="3">
    <source>
        <dbReference type="EMBL" id="RAW17486.1"/>
    </source>
</evidence>
<feature type="compositionally biased region" description="Low complexity" evidence="1">
    <location>
        <begin position="39"/>
        <end position="57"/>
    </location>
</feature>